<dbReference type="GO" id="GO:0016757">
    <property type="term" value="F:glycosyltransferase activity"/>
    <property type="evidence" value="ECO:0007669"/>
    <property type="project" value="UniProtKB-KW"/>
</dbReference>
<keyword evidence="5" id="KW-1133">Transmembrane helix</keyword>
<dbReference type="PATRIC" id="fig|1423729.3.peg.873"/>
<evidence type="ECO:0000313" key="7">
    <source>
        <dbReference type="EMBL" id="KRM90869.1"/>
    </source>
</evidence>
<evidence type="ECO:0000256" key="2">
    <source>
        <dbReference type="ARBA" id="ARBA00022676"/>
    </source>
</evidence>
<organism evidence="7 8">
    <name type="scientific">Liquorilactobacillus cacaonum DSM 21116</name>
    <dbReference type="NCBI Taxonomy" id="1423729"/>
    <lineage>
        <taxon>Bacteria</taxon>
        <taxon>Bacillati</taxon>
        <taxon>Bacillota</taxon>
        <taxon>Bacilli</taxon>
        <taxon>Lactobacillales</taxon>
        <taxon>Lactobacillaceae</taxon>
        <taxon>Liquorilactobacillus</taxon>
    </lineage>
</organism>
<dbReference type="EMBL" id="AYZE01000014">
    <property type="protein sequence ID" value="KRM90869.1"/>
    <property type="molecule type" value="Genomic_DNA"/>
</dbReference>
<dbReference type="OrthoDB" id="1997677at2"/>
<name>A0A0R2CHQ1_9LACO</name>
<evidence type="ECO:0000256" key="1">
    <source>
        <dbReference type="ARBA" id="ARBA00004167"/>
    </source>
</evidence>
<evidence type="ECO:0000256" key="5">
    <source>
        <dbReference type="ARBA" id="ARBA00022989"/>
    </source>
</evidence>
<gene>
    <name evidence="7" type="ORF">FC80_GL000863</name>
</gene>
<dbReference type="PANTHER" id="PTHR21461">
    <property type="entry name" value="GLYCOSYLTRANSFERASE FAMILY 92 PROTEIN"/>
    <property type="match status" value="1"/>
</dbReference>
<dbReference type="GO" id="GO:0016020">
    <property type="term" value="C:membrane"/>
    <property type="evidence" value="ECO:0007669"/>
    <property type="project" value="UniProtKB-SubCell"/>
</dbReference>
<dbReference type="CDD" id="cd00761">
    <property type="entry name" value="Glyco_tranf_GTA_type"/>
    <property type="match status" value="1"/>
</dbReference>
<dbReference type="RefSeq" id="WP_057829090.1">
    <property type="nucleotide sequence ID" value="NZ_AYZE01000014.1"/>
</dbReference>
<reference evidence="7 8" key="1">
    <citation type="journal article" date="2015" name="Genome Announc.">
        <title>Expanding the biotechnology potential of lactobacilli through comparative genomics of 213 strains and associated genera.</title>
        <authorList>
            <person name="Sun Z."/>
            <person name="Harris H.M."/>
            <person name="McCann A."/>
            <person name="Guo C."/>
            <person name="Argimon S."/>
            <person name="Zhang W."/>
            <person name="Yang X."/>
            <person name="Jeffery I.B."/>
            <person name="Cooney J.C."/>
            <person name="Kagawa T.F."/>
            <person name="Liu W."/>
            <person name="Song Y."/>
            <person name="Salvetti E."/>
            <person name="Wrobel A."/>
            <person name="Rasinkangas P."/>
            <person name="Parkhill J."/>
            <person name="Rea M.C."/>
            <person name="O'Sullivan O."/>
            <person name="Ritari J."/>
            <person name="Douillard F.P."/>
            <person name="Paul Ross R."/>
            <person name="Yang R."/>
            <person name="Briner A.E."/>
            <person name="Felis G.E."/>
            <person name="de Vos W.M."/>
            <person name="Barrangou R."/>
            <person name="Klaenhammer T.R."/>
            <person name="Caufield P.W."/>
            <person name="Cui Y."/>
            <person name="Zhang H."/>
            <person name="O'Toole P.W."/>
        </authorList>
    </citation>
    <scope>NUCLEOTIDE SEQUENCE [LARGE SCALE GENOMIC DNA]</scope>
    <source>
        <strain evidence="7 8">DSM 21116</strain>
    </source>
</reference>
<dbReference type="Proteomes" id="UP000051131">
    <property type="component" value="Unassembled WGS sequence"/>
</dbReference>
<keyword evidence="4" id="KW-0812">Transmembrane</keyword>
<dbReference type="Pfam" id="PF01697">
    <property type="entry name" value="Glyco_transf_92"/>
    <property type="match status" value="1"/>
</dbReference>
<keyword evidence="6" id="KW-0472">Membrane</keyword>
<keyword evidence="8" id="KW-1185">Reference proteome</keyword>
<comment type="subcellular location">
    <subcellularLocation>
        <location evidence="1">Membrane</location>
        <topology evidence="1">Single-pass membrane protein</topology>
    </subcellularLocation>
</comment>
<dbReference type="InterPro" id="IPR008166">
    <property type="entry name" value="Glyco_transf_92"/>
</dbReference>
<evidence type="ECO:0000313" key="8">
    <source>
        <dbReference type="Proteomes" id="UP000051131"/>
    </source>
</evidence>
<dbReference type="PANTHER" id="PTHR21461:SF69">
    <property type="entry name" value="GLYCOSYLTRANSFERASE FAMILY 92 PROTEIN"/>
    <property type="match status" value="1"/>
</dbReference>
<dbReference type="GO" id="GO:0005737">
    <property type="term" value="C:cytoplasm"/>
    <property type="evidence" value="ECO:0007669"/>
    <property type="project" value="TreeGrafter"/>
</dbReference>
<accession>A0A0R2CHQ1</accession>
<comment type="caution">
    <text evidence="7">The sequence shown here is derived from an EMBL/GenBank/DDBJ whole genome shotgun (WGS) entry which is preliminary data.</text>
</comment>
<evidence type="ECO:0000256" key="4">
    <source>
        <dbReference type="ARBA" id="ARBA00022692"/>
    </source>
</evidence>
<evidence type="ECO:0000256" key="6">
    <source>
        <dbReference type="ARBA" id="ARBA00023136"/>
    </source>
</evidence>
<dbReference type="AlphaFoldDB" id="A0A0R2CHQ1"/>
<proteinExistence type="predicted"/>
<protein>
    <submittedName>
        <fullName evidence="7">Glycosyl transferase 2</fullName>
    </submittedName>
</protein>
<evidence type="ECO:0000256" key="3">
    <source>
        <dbReference type="ARBA" id="ARBA00022679"/>
    </source>
</evidence>
<dbReference type="InterPro" id="IPR029044">
    <property type="entry name" value="Nucleotide-diphossugar_trans"/>
</dbReference>
<dbReference type="STRING" id="1423729.FC80_GL000863"/>
<keyword evidence="2" id="KW-0328">Glycosyltransferase</keyword>
<keyword evidence="3 7" id="KW-0808">Transferase</keyword>
<dbReference type="SUPFAM" id="SSF53448">
    <property type="entry name" value="Nucleotide-diphospho-sugar transferases"/>
    <property type="match status" value="1"/>
</dbReference>
<sequence length="317" mass="37294">MSLKKALHCSIRRTQLFINLPYEKKTGQALKKSELRAIINGAALLAKLWLKKNDYSEVKYQLSMTMIVKNEAEYIKEWLMYYNSLGVEHFYIYDNDSQDNLKRVIEPFKEKVTYVNFSGTGRQMDAYNDALNRYGRYSRYMGFLDADEFIFLKDGRTTFINLLNNYFADSHVGGFVINWQIFGSSFLKKKPQGLLTNNFLYRAKKDFRKNVHVKSIVDPRKTVGFLNDPHGAYYLPSYHAVNEKRQEIDGPFSESVSTNKVQINHYFTKSEEEFRQKKARGRATKNSQRTMQDFIEHDKNEVFDDSLKIYNQKNNLK</sequence>